<evidence type="ECO:0000313" key="2">
    <source>
        <dbReference type="Proteomes" id="UP000299102"/>
    </source>
</evidence>
<comment type="caution">
    <text evidence="1">The sequence shown here is derived from an EMBL/GenBank/DDBJ whole genome shotgun (WGS) entry which is preliminary data.</text>
</comment>
<keyword evidence="2" id="KW-1185">Reference proteome</keyword>
<name>A0A4C1UBH6_EUMVA</name>
<dbReference type="EMBL" id="BGZK01000153">
    <property type="protein sequence ID" value="GBP23795.1"/>
    <property type="molecule type" value="Genomic_DNA"/>
</dbReference>
<protein>
    <submittedName>
        <fullName evidence="1">Uncharacterized protein</fullName>
    </submittedName>
</protein>
<dbReference type="Proteomes" id="UP000299102">
    <property type="component" value="Unassembled WGS sequence"/>
</dbReference>
<organism evidence="1 2">
    <name type="scientific">Eumeta variegata</name>
    <name type="common">Bagworm moth</name>
    <name type="synonym">Eumeta japonica</name>
    <dbReference type="NCBI Taxonomy" id="151549"/>
    <lineage>
        <taxon>Eukaryota</taxon>
        <taxon>Metazoa</taxon>
        <taxon>Ecdysozoa</taxon>
        <taxon>Arthropoda</taxon>
        <taxon>Hexapoda</taxon>
        <taxon>Insecta</taxon>
        <taxon>Pterygota</taxon>
        <taxon>Neoptera</taxon>
        <taxon>Endopterygota</taxon>
        <taxon>Lepidoptera</taxon>
        <taxon>Glossata</taxon>
        <taxon>Ditrysia</taxon>
        <taxon>Tineoidea</taxon>
        <taxon>Psychidae</taxon>
        <taxon>Oiketicinae</taxon>
        <taxon>Eumeta</taxon>
    </lineage>
</organism>
<sequence>MPATRKPVSCEETHSRALVRNTVAKSQGTAAASRGRSELHSRTFATGGAARASWAFRNLTLVAVQLCIKDIGFQTRSRTADNAPHTQCADVGPTRNTITALARRRRAAAMKGGIASYEKQKKNLLEGKPGPWAAAGPGAADTGHVTFVTVIHPRTNIKFSCENLGTDSGHPIKLYDATGTLFADAAFAPAQVSDNIIWTGDEQVGAAVRGCGVRKGRTTGGLMSWLRSH</sequence>
<reference evidence="1 2" key="1">
    <citation type="journal article" date="2019" name="Commun. Biol.">
        <title>The bagworm genome reveals a unique fibroin gene that provides high tensile strength.</title>
        <authorList>
            <person name="Kono N."/>
            <person name="Nakamura H."/>
            <person name="Ohtoshi R."/>
            <person name="Tomita M."/>
            <person name="Numata K."/>
            <person name="Arakawa K."/>
        </authorList>
    </citation>
    <scope>NUCLEOTIDE SEQUENCE [LARGE SCALE GENOMIC DNA]</scope>
</reference>
<dbReference type="AlphaFoldDB" id="A0A4C1UBH6"/>
<accession>A0A4C1UBH6</accession>
<gene>
    <name evidence="1" type="ORF">EVAR_13753_1</name>
</gene>
<evidence type="ECO:0000313" key="1">
    <source>
        <dbReference type="EMBL" id="GBP23795.1"/>
    </source>
</evidence>
<proteinExistence type="predicted"/>